<organism evidence="1 2">
    <name type="scientific">Caerostris extrusa</name>
    <name type="common">Bark spider</name>
    <name type="synonym">Caerostris bankana</name>
    <dbReference type="NCBI Taxonomy" id="172846"/>
    <lineage>
        <taxon>Eukaryota</taxon>
        <taxon>Metazoa</taxon>
        <taxon>Ecdysozoa</taxon>
        <taxon>Arthropoda</taxon>
        <taxon>Chelicerata</taxon>
        <taxon>Arachnida</taxon>
        <taxon>Araneae</taxon>
        <taxon>Araneomorphae</taxon>
        <taxon>Entelegynae</taxon>
        <taxon>Araneoidea</taxon>
        <taxon>Araneidae</taxon>
        <taxon>Caerostris</taxon>
    </lineage>
</organism>
<evidence type="ECO:0000313" key="2">
    <source>
        <dbReference type="Proteomes" id="UP001054945"/>
    </source>
</evidence>
<protein>
    <submittedName>
        <fullName evidence="1">Uncharacterized protein</fullName>
    </submittedName>
</protein>
<comment type="caution">
    <text evidence="1">The sequence shown here is derived from an EMBL/GenBank/DDBJ whole genome shotgun (WGS) entry which is preliminary data.</text>
</comment>
<proteinExistence type="predicted"/>
<evidence type="ECO:0000313" key="1">
    <source>
        <dbReference type="EMBL" id="GIY01295.1"/>
    </source>
</evidence>
<dbReference type="EMBL" id="BPLR01005295">
    <property type="protein sequence ID" value="GIY01295.1"/>
    <property type="molecule type" value="Genomic_DNA"/>
</dbReference>
<keyword evidence="2" id="KW-1185">Reference proteome</keyword>
<dbReference type="Proteomes" id="UP001054945">
    <property type="component" value="Unassembled WGS sequence"/>
</dbReference>
<sequence>MCTAENVWLQQHMDTFLVCLPLERIELDCNLCHVTTKAAVIRNELEQRRYSLGKTNASLIKRVKSENESLPYIINALTKA</sequence>
<reference evidence="1 2" key="1">
    <citation type="submission" date="2021-06" db="EMBL/GenBank/DDBJ databases">
        <title>Caerostris extrusa draft genome.</title>
        <authorList>
            <person name="Kono N."/>
            <person name="Arakawa K."/>
        </authorList>
    </citation>
    <scope>NUCLEOTIDE SEQUENCE [LARGE SCALE GENOMIC DNA]</scope>
</reference>
<accession>A0AAV4PZT5</accession>
<name>A0AAV4PZT5_CAEEX</name>
<dbReference type="AlphaFoldDB" id="A0AAV4PZT5"/>
<gene>
    <name evidence="1" type="ORF">CEXT_812411</name>
</gene>